<protein>
    <submittedName>
        <fullName evidence="9">BTAD domain-containing putative transcriptional regulator</fullName>
    </submittedName>
</protein>
<evidence type="ECO:0000256" key="4">
    <source>
        <dbReference type="ARBA" id="ARBA00023125"/>
    </source>
</evidence>
<dbReference type="Gene3D" id="1.10.8.430">
    <property type="entry name" value="Helical domain of apoptotic protease-activating factors"/>
    <property type="match status" value="1"/>
</dbReference>
<dbReference type="InterPro" id="IPR011990">
    <property type="entry name" value="TPR-like_helical_dom_sf"/>
</dbReference>
<dbReference type="InterPro" id="IPR019734">
    <property type="entry name" value="TPR_rpt"/>
</dbReference>
<dbReference type="PROSITE" id="PS51755">
    <property type="entry name" value="OMPR_PHOB"/>
    <property type="match status" value="1"/>
</dbReference>
<keyword evidence="3" id="KW-0805">Transcription regulation</keyword>
<dbReference type="PRINTS" id="PR00364">
    <property type="entry name" value="DISEASERSIST"/>
</dbReference>
<dbReference type="InterPro" id="IPR036388">
    <property type="entry name" value="WH-like_DNA-bd_sf"/>
</dbReference>
<dbReference type="SMART" id="SM00862">
    <property type="entry name" value="Trans_reg_C"/>
    <property type="match status" value="1"/>
</dbReference>
<sequence>MELRLLGPVEVWNGERQIRLGGAKPRALLAALLLDAHRVVTVERLMEAIWQDEPPPTARGVLQTYVASLRRAFTAAGLPNVIGSHRVGYIAEIPADALDKEVFERLVDQGRQAARGGEHGEAADLFRTALALWRGPALGGIGDTFLRAEAARLEELRMTVVEERITADLFAGQDASLIDELTELIAAHPVRERLRRDLMITLYRAGRQADALAVYQQGRQVLIDELGIEPGPELRQAHESILRSDPALLAGRSARETTAPPRPDEPKPPPPRQLPSPPPDFTARTAELAELRDRLTEPGTMPVCVVFGPGGVGKSALALRAAHEIAHLYPDGQLHLELRGTSEAPATPLEVLGRVLRELEPGASPPGTLEECAARYRTLLADRRKLVVLDDAAAERQVRPLLPGAPGCGVIVTSRNRLAGLAGATVLDLGLLPDEAALELLEQVAGAERIAADPDAALRIVRQCGGLPLALRICGARLASRRQWSVARLADRLADEQRRLDELAVGDQEVRAGIALSYDLLPPEARTALRHLGLLGLPYFPVWVAAVAMESSLDEAEDVLDHLVDTSLASVLDIDATGRARYRLHDLVRLFARERALAEEPEPERTAMVRRVLGGWLWLVERLSEAVPTGGIPRRASLGLAHPVEEEVARTALAHPHDWFRGQEEALIVAVELAAAMDLDDIAVDLAAALSSVAFEGSQYVFDNPFAAWHRTHEAALAVARRMDNALGEATLLAGLGHLYYERDHFAESRECLSQALSLFRSARDHRGEATTLAALGAACREQGYLPESLHFLGRASRLWTDLADDAALAHVNRLAGSVHVERGEYPAAWADLTAALSLFQKVGSRRGEGLTVRTMSLYHRARGDLDQAEELSTQALAIFRDLGDRLMEAYCMRTLAKTWLRQGRFDAARRDLDDALTTIQALNDRWGEACTLRVLGELDLAEGRLYQARSRLTESLALWETLRAALFRARTLRDLAHVYEALGDDDSAKAALAEAMEIFRLHEAREYRELSG</sequence>
<gene>
    <name evidence="9" type="ORF">OUY22_18710</name>
</gene>
<dbReference type="PANTHER" id="PTHR35807:SF1">
    <property type="entry name" value="TRANSCRIPTIONAL REGULATOR REDD"/>
    <property type="match status" value="1"/>
</dbReference>
<keyword evidence="5" id="KW-0804">Transcription</keyword>
<dbReference type="Gene3D" id="3.40.50.300">
    <property type="entry name" value="P-loop containing nucleotide triphosphate hydrolases"/>
    <property type="match status" value="1"/>
</dbReference>
<evidence type="ECO:0000256" key="3">
    <source>
        <dbReference type="ARBA" id="ARBA00023015"/>
    </source>
</evidence>
<dbReference type="SUPFAM" id="SSF46894">
    <property type="entry name" value="C-terminal effector domain of the bipartite response regulators"/>
    <property type="match status" value="1"/>
</dbReference>
<keyword evidence="2" id="KW-0677">Repeat</keyword>
<name>A0ABT4SE23_9ACTN</name>
<dbReference type="InterPro" id="IPR016032">
    <property type="entry name" value="Sig_transdc_resp-reg_C-effctor"/>
</dbReference>
<comment type="caution">
    <text evidence="9">The sequence shown here is derived from an EMBL/GenBank/DDBJ whole genome shotgun (WGS) entry which is preliminary data.</text>
</comment>
<dbReference type="InterPro" id="IPR027417">
    <property type="entry name" value="P-loop_NTPase"/>
</dbReference>
<dbReference type="PANTHER" id="PTHR35807">
    <property type="entry name" value="TRANSCRIPTIONAL REGULATOR REDD-RELATED"/>
    <property type="match status" value="1"/>
</dbReference>
<dbReference type="InterPro" id="IPR051677">
    <property type="entry name" value="AfsR-DnrI-RedD_regulator"/>
</dbReference>
<organism evidence="9 10">
    <name type="scientific">Nonomuraea corallina</name>
    <dbReference type="NCBI Taxonomy" id="2989783"/>
    <lineage>
        <taxon>Bacteria</taxon>
        <taxon>Bacillati</taxon>
        <taxon>Actinomycetota</taxon>
        <taxon>Actinomycetes</taxon>
        <taxon>Streptosporangiales</taxon>
        <taxon>Streptosporangiaceae</taxon>
        <taxon>Nonomuraea</taxon>
    </lineage>
</organism>
<accession>A0ABT4SE23</accession>
<dbReference type="Pfam" id="PF13424">
    <property type="entry name" value="TPR_12"/>
    <property type="match status" value="3"/>
</dbReference>
<dbReference type="CDD" id="cd15831">
    <property type="entry name" value="BTAD"/>
    <property type="match status" value="1"/>
</dbReference>
<evidence type="ECO:0000256" key="6">
    <source>
        <dbReference type="PROSITE-ProRule" id="PRU01091"/>
    </source>
</evidence>
<dbReference type="Gene3D" id="1.10.10.10">
    <property type="entry name" value="Winged helix-like DNA-binding domain superfamily/Winged helix DNA-binding domain"/>
    <property type="match status" value="2"/>
</dbReference>
<keyword evidence="4 6" id="KW-0238">DNA-binding</keyword>
<dbReference type="SUPFAM" id="SSF48452">
    <property type="entry name" value="TPR-like"/>
    <property type="match status" value="3"/>
</dbReference>
<dbReference type="SMART" id="SM01043">
    <property type="entry name" value="BTAD"/>
    <property type="match status" value="1"/>
</dbReference>
<feature type="compositionally biased region" description="Pro residues" evidence="7">
    <location>
        <begin position="268"/>
        <end position="280"/>
    </location>
</feature>
<comment type="similarity">
    <text evidence="1">Belongs to the AfsR/DnrI/RedD regulatory family.</text>
</comment>
<evidence type="ECO:0000313" key="10">
    <source>
        <dbReference type="Proteomes" id="UP001144036"/>
    </source>
</evidence>
<dbReference type="Gene3D" id="1.25.40.10">
    <property type="entry name" value="Tetratricopeptide repeat domain"/>
    <property type="match status" value="2"/>
</dbReference>
<keyword evidence="10" id="KW-1185">Reference proteome</keyword>
<dbReference type="Pfam" id="PF00931">
    <property type="entry name" value="NB-ARC"/>
    <property type="match status" value="1"/>
</dbReference>
<proteinExistence type="inferred from homology"/>
<evidence type="ECO:0000256" key="2">
    <source>
        <dbReference type="ARBA" id="ARBA00022737"/>
    </source>
</evidence>
<feature type="DNA-binding region" description="OmpR/PhoB-type" evidence="6">
    <location>
        <begin position="1"/>
        <end position="93"/>
    </location>
</feature>
<reference evidence="9" key="1">
    <citation type="submission" date="2022-11" db="EMBL/GenBank/DDBJ databases">
        <title>Nonomuraea corallina sp. nov., a new species of the genus Nonomuraea isolated from sea side sediment in Thai sea.</title>
        <authorList>
            <person name="Ngamcharungchit C."/>
            <person name="Matsumoto A."/>
            <person name="Suriyachadkun C."/>
            <person name="Panbangred W."/>
            <person name="Inahashi Y."/>
            <person name="Intra B."/>
        </authorList>
    </citation>
    <scope>NUCLEOTIDE SEQUENCE</scope>
    <source>
        <strain evidence="9">MCN248</strain>
    </source>
</reference>
<dbReference type="InterPro" id="IPR002182">
    <property type="entry name" value="NB-ARC"/>
</dbReference>
<dbReference type="SMART" id="SM00028">
    <property type="entry name" value="TPR"/>
    <property type="match status" value="7"/>
</dbReference>
<evidence type="ECO:0000256" key="1">
    <source>
        <dbReference type="ARBA" id="ARBA00005820"/>
    </source>
</evidence>
<evidence type="ECO:0000256" key="7">
    <source>
        <dbReference type="SAM" id="MobiDB-lite"/>
    </source>
</evidence>
<dbReference type="EMBL" id="JAPNNL010000071">
    <property type="protein sequence ID" value="MDA0635457.1"/>
    <property type="molecule type" value="Genomic_DNA"/>
</dbReference>
<feature type="domain" description="OmpR/PhoB-type" evidence="8">
    <location>
        <begin position="1"/>
        <end position="93"/>
    </location>
</feature>
<dbReference type="InterPro" id="IPR005158">
    <property type="entry name" value="BTAD"/>
</dbReference>
<dbReference type="InterPro" id="IPR001867">
    <property type="entry name" value="OmpR/PhoB-type_DNA-bd"/>
</dbReference>
<evidence type="ECO:0000259" key="8">
    <source>
        <dbReference type="PROSITE" id="PS51755"/>
    </source>
</evidence>
<dbReference type="RefSeq" id="WP_270156300.1">
    <property type="nucleotide sequence ID" value="NZ_JAPNNL010000071.1"/>
</dbReference>
<feature type="region of interest" description="Disordered" evidence="7">
    <location>
        <begin position="254"/>
        <end position="282"/>
    </location>
</feature>
<dbReference type="SUPFAM" id="SSF52540">
    <property type="entry name" value="P-loop containing nucleoside triphosphate hydrolases"/>
    <property type="match status" value="1"/>
</dbReference>
<dbReference type="Proteomes" id="UP001144036">
    <property type="component" value="Unassembled WGS sequence"/>
</dbReference>
<dbReference type="InterPro" id="IPR042197">
    <property type="entry name" value="Apaf_helical"/>
</dbReference>
<evidence type="ECO:0000256" key="5">
    <source>
        <dbReference type="ARBA" id="ARBA00023163"/>
    </source>
</evidence>
<dbReference type="Pfam" id="PF00486">
    <property type="entry name" value="Trans_reg_C"/>
    <property type="match status" value="1"/>
</dbReference>
<evidence type="ECO:0000313" key="9">
    <source>
        <dbReference type="EMBL" id="MDA0635457.1"/>
    </source>
</evidence>
<dbReference type="Pfam" id="PF03704">
    <property type="entry name" value="BTAD"/>
    <property type="match status" value="1"/>
</dbReference>